<evidence type="ECO:0000313" key="4">
    <source>
        <dbReference type="EMBL" id="AFL89088.1"/>
    </source>
</evidence>
<dbReference type="AlphaFoldDB" id="I3ZIM0"/>
<feature type="domain" description="Gfo/Idh/MocA-like oxidoreductase N-terminal" evidence="2">
    <location>
        <begin position="33"/>
        <end position="166"/>
    </location>
</feature>
<sequence>MDRRKFLLGSAGACGLLFVKPSTAFGYAANSAVRYGLLGCGKRGTSVATSFAKNTDARIVALGDIFPDQLAKGKTHFDEVNKGLGFSAIDPKLTFHGHDAYKAMAANPNIDAVQISTPPFFHVEHMDVLTAGGKHVYCEKPVGVDVPQTRRALEIAKRIDGKVSVAVGFQIRKAPPFVEIARRIQAGQIGKIASLSGYYNAPPATYPDRGNMPKDEQRLRNWLWDKTLSGDILLEQNIHVIDVCNWIMGAHPIKADARASRKVIQNFGNINDNYEVIFTYPGGVEFVFNSTQFNQNGFFDVAEHFFGSEGLAEAPYKGPLRILGKQPWAWTNSAEPAAKDTKFAADGAFTDNLADADKMKDRDFIDSITGHKYQNQIETGVQTARSCMLGRKSAELGRVVTWDEIESDREEYHLGIDISKFV</sequence>
<dbReference type="SUPFAM" id="SSF51735">
    <property type="entry name" value="NAD(P)-binding Rossmann-fold domains"/>
    <property type="match status" value="1"/>
</dbReference>
<dbReference type="InterPro" id="IPR036291">
    <property type="entry name" value="NAD(P)-bd_dom_sf"/>
</dbReference>
<dbReference type="STRING" id="926566.Terro_2853"/>
<dbReference type="InterPro" id="IPR000683">
    <property type="entry name" value="Gfo/Idh/MocA-like_OxRdtase_N"/>
</dbReference>
<accession>I3ZIM0</accession>
<organism evidence="4 5">
    <name type="scientific">Terriglobus roseus (strain DSM 18391 / NRRL B-41598 / KBS 63)</name>
    <dbReference type="NCBI Taxonomy" id="926566"/>
    <lineage>
        <taxon>Bacteria</taxon>
        <taxon>Pseudomonadati</taxon>
        <taxon>Acidobacteriota</taxon>
        <taxon>Terriglobia</taxon>
        <taxon>Terriglobales</taxon>
        <taxon>Acidobacteriaceae</taxon>
        <taxon>Terriglobus</taxon>
    </lineage>
</organism>
<dbReference type="InterPro" id="IPR055170">
    <property type="entry name" value="GFO_IDH_MocA-like_dom"/>
</dbReference>
<proteinExistence type="predicted"/>
<dbReference type="Gene3D" id="3.30.360.10">
    <property type="entry name" value="Dihydrodipicolinate Reductase, domain 2"/>
    <property type="match status" value="1"/>
</dbReference>
<keyword evidence="1" id="KW-0732">Signal</keyword>
<dbReference type="PANTHER" id="PTHR43818">
    <property type="entry name" value="BCDNA.GH03377"/>
    <property type="match status" value="1"/>
</dbReference>
<dbReference type="KEGG" id="trs:Terro_2853"/>
<name>I3ZIM0_TERRK</name>
<dbReference type="OrthoDB" id="9781966at2"/>
<dbReference type="EMBL" id="CP003379">
    <property type="protein sequence ID" value="AFL89088.1"/>
    <property type="molecule type" value="Genomic_DNA"/>
</dbReference>
<dbReference type="GO" id="GO:0000166">
    <property type="term" value="F:nucleotide binding"/>
    <property type="evidence" value="ECO:0007669"/>
    <property type="project" value="InterPro"/>
</dbReference>
<dbReference type="InterPro" id="IPR050463">
    <property type="entry name" value="Gfo/Idh/MocA_oxidrdct_glycsds"/>
</dbReference>
<evidence type="ECO:0000313" key="5">
    <source>
        <dbReference type="Proteomes" id="UP000006056"/>
    </source>
</evidence>
<dbReference type="RefSeq" id="WP_014786352.1">
    <property type="nucleotide sequence ID" value="NC_018014.1"/>
</dbReference>
<dbReference type="Pfam" id="PF01408">
    <property type="entry name" value="GFO_IDH_MocA"/>
    <property type="match status" value="1"/>
</dbReference>
<protein>
    <submittedName>
        <fullName evidence="4">Putative dehydrogenase</fullName>
    </submittedName>
</protein>
<dbReference type="Gene3D" id="3.40.50.720">
    <property type="entry name" value="NAD(P)-binding Rossmann-like Domain"/>
    <property type="match status" value="1"/>
</dbReference>
<feature type="signal peptide" evidence="1">
    <location>
        <begin position="1"/>
        <end position="24"/>
    </location>
</feature>
<evidence type="ECO:0000259" key="3">
    <source>
        <dbReference type="Pfam" id="PF22725"/>
    </source>
</evidence>
<keyword evidence="5" id="KW-1185">Reference proteome</keyword>
<dbReference type="Proteomes" id="UP000006056">
    <property type="component" value="Chromosome"/>
</dbReference>
<dbReference type="Pfam" id="PF22725">
    <property type="entry name" value="GFO_IDH_MocA_C3"/>
    <property type="match status" value="1"/>
</dbReference>
<dbReference type="HOGENOM" id="CLU_640667_0_0_0"/>
<dbReference type="PANTHER" id="PTHR43818:SF5">
    <property type="entry name" value="OXIDOREDUCTASE FAMILY PROTEIN"/>
    <property type="match status" value="1"/>
</dbReference>
<feature type="domain" description="GFO/IDH/MocA-like oxidoreductase" evidence="3">
    <location>
        <begin position="178"/>
        <end position="311"/>
    </location>
</feature>
<feature type="chain" id="PRO_5003685112" evidence="1">
    <location>
        <begin position="25"/>
        <end position="422"/>
    </location>
</feature>
<gene>
    <name evidence="4" type="ordered locus">Terro_2853</name>
</gene>
<evidence type="ECO:0000259" key="2">
    <source>
        <dbReference type="Pfam" id="PF01408"/>
    </source>
</evidence>
<dbReference type="eggNOG" id="COG0673">
    <property type="taxonomic scope" value="Bacteria"/>
</dbReference>
<reference evidence="4 5" key="1">
    <citation type="submission" date="2012-06" db="EMBL/GenBank/DDBJ databases">
        <title>Complete genome of Terriglobus roseus DSM 18391.</title>
        <authorList>
            <consortium name="US DOE Joint Genome Institute (JGI-PGF)"/>
            <person name="Lucas S."/>
            <person name="Copeland A."/>
            <person name="Lapidus A."/>
            <person name="Glavina del Rio T."/>
            <person name="Dalin E."/>
            <person name="Tice H."/>
            <person name="Bruce D."/>
            <person name="Goodwin L."/>
            <person name="Pitluck S."/>
            <person name="Peters L."/>
            <person name="Mikhailova N."/>
            <person name="Munk A.C.C."/>
            <person name="Kyrpides N."/>
            <person name="Mavromatis K."/>
            <person name="Ivanova N."/>
            <person name="Brettin T."/>
            <person name="Detter J.C."/>
            <person name="Han C."/>
            <person name="Larimer F."/>
            <person name="Land M."/>
            <person name="Hauser L."/>
            <person name="Markowitz V."/>
            <person name="Cheng J.-F."/>
            <person name="Hugenholtz P."/>
            <person name="Woyke T."/>
            <person name="Wu D."/>
            <person name="Brambilla E."/>
            <person name="Klenk H.-P."/>
            <person name="Eisen J.A."/>
        </authorList>
    </citation>
    <scope>NUCLEOTIDE SEQUENCE [LARGE SCALE GENOMIC DNA]</scope>
    <source>
        <strain evidence="5">DSM 18391 / NRRL B-41598 / KBS 63</strain>
    </source>
</reference>
<dbReference type="SUPFAM" id="SSF55347">
    <property type="entry name" value="Glyceraldehyde-3-phosphate dehydrogenase-like, C-terminal domain"/>
    <property type="match status" value="1"/>
</dbReference>
<evidence type="ECO:0000256" key="1">
    <source>
        <dbReference type="SAM" id="SignalP"/>
    </source>
</evidence>